<dbReference type="PANTHER" id="PTHR43133:SF8">
    <property type="entry name" value="RNA POLYMERASE SIGMA FACTOR HI_1459-RELATED"/>
    <property type="match status" value="1"/>
</dbReference>
<dbReference type="GO" id="GO:0016987">
    <property type="term" value="F:sigma factor activity"/>
    <property type="evidence" value="ECO:0007669"/>
    <property type="project" value="UniProtKB-KW"/>
</dbReference>
<dbReference type="InterPro" id="IPR013325">
    <property type="entry name" value="RNA_pol_sigma_r2"/>
</dbReference>
<evidence type="ECO:0000256" key="2">
    <source>
        <dbReference type="ARBA" id="ARBA00023015"/>
    </source>
</evidence>
<comment type="similarity">
    <text evidence="1">Belongs to the sigma-70 factor family. ECF subfamily.</text>
</comment>
<comment type="caution">
    <text evidence="8">The sequence shown here is derived from an EMBL/GenBank/DDBJ whole genome shotgun (WGS) entry which is preliminary data.</text>
</comment>
<protein>
    <submittedName>
        <fullName evidence="8">RNA polymerase sigma factor</fullName>
    </submittedName>
</protein>
<feature type="domain" description="RNA polymerase sigma factor 70 region 4 type 2" evidence="7">
    <location>
        <begin position="170"/>
        <end position="222"/>
    </location>
</feature>
<dbReference type="Pfam" id="PF04542">
    <property type="entry name" value="Sigma70_r2"/>
    <property type="match status" value="1"/>
</dbReference>
<accession>A0A4R9BWL6</accession>
<dbReference type="InterPro" id="IPR039425">
    <property type="entry name" value="RNA_pol_sigma-70-like"/>
</dbReference>
<keyword evidence="3" id="KW-0731">Sigma factor</keyword>
<dbReference type="PANTHER" id="PTHR43133">
    <property type="entry name" value="RNA POLYMERASE ECF-TYPE SIGMA FACTO"/>
    <property type="match status" value="1"/>
</dbReference>
<dbReference type="InterPro" id="IPR036388">
    <property type="entry name" value="WH-like_DNA-bd_sf"/>
</dbReference>
<dbReference type="InterPro" id="IPR014284">
    <property type="entry name" value="RNA_pol_sigma-70_dom"/>
</dbReference>
<proteinExistence type="inferred from homology"/>
<dbReference type="SUPFAM" id="SSF88946">
    <property type="entry name" value="Sigma2 domain of RNA polymerase sigma factors"/>
    <property type="match status" value="1"/>
</dbReference>
<feature type="domain" description="RNA polymerase sigma-70 region 2" evidence="6">
    <location>
        <begin position="74"/>
        <end position="139"/>
    </location>
</feature>
<keyword evidence="4" id="KW-0238">DNA-binding</keyword>
<evidence type="ECO:0000256" key="3">
    <source>
        <dbReference type="ARBA" id="ARBA00023082"/>
    </source>
</evidence>
<dbReference type="NCBIfam" id="TIGR02937">
    <property type="entry name" value="sigma70-ECF"/>
    <property type="match status" value="1"/>
</dbReference>
<dbReference type="GO" id="GO:0003677">
    <property type="term" value="F:DNA binding"/>
    <property type="evidence" value="ECO:0007669"/>
    <property type="project" value="UniProtKB-KW"/>
</dbReference>
<keyword evidence="2" id="KW-0805">Transcription regulation</keyword>
<gene>
    <name evidence="8" type="ORF">E3T61_05490</name>
</gene>
<dbReference type="EMBL" id="SOHM01000009">
    <property type="protein sequence ID" value="TFD93028.1"/>
    <property type="molecule type" value="Genomic_DNA"/>
</dbReference>
<dbReference type="InterPro" id="IPR013249">
    <property type="entry name" value="RNA_pol_sigma70_r4_t2"/>
</dbReference>
<dbReference type="Gene3D" id="1.10.1740.10">
    <property type="match status" value="1"/>
</dbReference>
<dbReference type="InterPro" id="IPR007627">
    <property type="entry name" value="RNA_pol_sigma70_r2"/>
</dbReference>
<dbReference type="GO" id="GO:0006352">
    <property type="term" value="P:DNA-templated transcription initiation"/>
    <property type="evidence" value="ECO:0007669"/>
    <property type="project" value="InterPro"/>
</dbReference>
<keyword evidence="9" id="KW-1185">Reference proteome</keyword>
<dbReference type="Pfam" id="PF08281">
    <property type="entry name" value="Sigma70_r4_2"/>
    <property type="match status" value="1"/>
</dbReference>
<evidence type="ECO:0000256" key="4">
    <source>
        <dbReference type="ARBA" id="ARBA00023125"/>
    </source>
</evidence>
<evidence type="ECO:0000256" key="5">
    <source>
        <dbReference type="ARBA" id="ARBA00023163"/>
    </source>
</evidence>
<dbReference type="SUPFAM" id="SSF88659">
    <property type="entry name" value="Sigma3 and sigma4 domains of RNA polymerase sigma factors"/>
    <property type="match status" value="1"/>
</dbReference>
<dbReference type="InterPro" id="IPR013324">
    <property type="entry name" value="RNA_pol_sigma_r3/r4-like"/>
</dbReference>
<evidence type="ECO:0000256" key="1">
    <source>
        <dbReference type="ARBA" id="ARBA00010641"/>
    </source>
</evidence>
<dbReference type="RefSeq" id="WP_134639902.1">
    <property type="nucleotide sequence ID" value="NZ_SOHM01000009.1"/>
</dbReference>
<organism evidence="8 9">
    <name type="scientific">Cryobacterium lactosi</name>
    <dbReference type="NCBI Taxonomy" id="1259202"/>
    <lineage>
        <taxon>Bacteria</taxon>
        <taxon>Bacillati</taxon>
        <taxon>Actinomycetota</taxon>
        <taxon>Actinomycetes</taxon>
        <taxon>Micrococcales</taxon>
        <taxon>Microbacteriaceae</taxon>
        <taxon>Cryobacterium</taxon>
    </lineage>
</organism>
<reference evidence="8 9" key="1">
    <citation type="submission" date="2019-03" db="EMBL/GenBank/DDBJ databases">
        <title>Genomics of glacier-inhabiting Cryobacterium strains.</title>
        <authorList>
            <person name="Liu Q."/>
            <person name="Xin Y.-H."/>
        </authorList>
    </citation>
    <scope>NUCLEOTIDE SEQUENCE [LARGE SCALE GENOMIC DNA]</scope>
    <source>
        <strain evidence="8 9">Sr59</strain>
    </source>
</reference>
<sequence length="233" mass="26146">MRAPLAGEIRARCNFGDESNVPDILWKDHKFSGGQREKKMQTAVVTDISSGPVTDEKLLQQSVDGDRRAFGTLHDRHSRVVYAVAITATRNPADAEEVSSDTFFTLWKKRATVRFTDGSALPWLIATARYQAMNHQRARFREATISLNDDVDTHSSASAETIAAERQLTERLEEIIADLGPLEQSIVHLCLVDRLTYEQAAIKLGITHATVRNRLARSRTQLRHELHLEEGTS</sequence>
<keyword evidence="5" id="KW-0804">Transcription</keyword>
<dbReference type="AlphaFoldDB" id="A0A4R9BWL6"/>
<evidence type="ECO:0000313" key="8">
    <source>
        <dbReference type="EMBL" id="TFD93028.1"/>
    </source>
</evidence>
<evidence type="ECO:0000259" key="7">
    <source>
        <dbReference type="Pfam" id="PF08281"/>
    </source>
</evidence>
<evidence type="ECO:0000313" key="9">
    <source>
        <dbReference type="Proteomes" id="UP000298468"/>
    </source>
</evidence>
<dbReference type="Gene3D" id="1.10.10.10">
    <property type="entry name" value="Winged helix-like DNA-binding domain superfamily/Winged helix DNA-binding domain"/>
    <property type="match status" value="1"/>
</dbReference>
<dbReference type="OrthoDB" id="5243766at2"/>
<evidence type="ECO:0000259" key="6">
    <source>
        <dbReference type="Pfam" id="PF04542"/>
    </source>
</evidence>
<name>A0A4R9BWL6_9MICO</name>
<dbReference type="Proteomes" id="UP000298468">
    <property type="component" value="Unassembled WGS sequence"/>
</dbReference>